<feature type="domain" description="NAD-dependent epimerase/dehydratase" evidence="1">
    <location>
        <begin position="3"/>
        <end position="219"/>
    </location>
</feature>
<sequence>MRVLVTGGAGHVGRFVVEHLLAEGHAVVAAGRALPEPGFSRPVEFHRLTLDPYHLAPAALAGTTHLVHAAFAHVPGRYRGGEGDDPAGFSRANRDGSRALFEAAKAAGIRSAVFLSSRAVYGSEPAGTSLHEKTVAHPDTLYGTVKHEAEADLAALAGPDFVTTRLRVTGVYGATPGTGRHKWEALFADWLAGRAIAPRCGTEVHGEDVAQAVRLALFRTSAPSDLLLNVSDVVADRRDILRMLAEESACENALPERGDPSALGIMRSDRLRALGWRPGGKRRLEDTVRQLARAFIAGHGKG</sequence>
<reference evidence="2 3" key="1">
    <citation type="submission" date="2019-06" db="EMBL/GenBank/DDBJ databases">
        <authorList>
            <person name="Li M."/>
        </authorList>
    </citation>
    <scope>NUCLEOTIDE SEQUENCE [LARGE SCALE GENOMIC DNA]</scope>
    <source>
        <strain evidence="2 3">BGMRC6574</strain>
    </source>
</reference>
<accession>A0A506UHA3</accession>
<dbReference type="Gene3D" id="3.40.50.720">
    <property type="entry name" value="NAD(P)-binding Rossmann-like Domain"/>
    <property type="match status" value="1"/>
</dbReference>
<dbReference type="InterPro" id="IPR050177">
    <property type="entry name" value="Lipid_A_modif_metabolic_enz"/>
</dbReference>
<proteinExistence type="predicted"/>
<name>A0A506UHA3_9HYPH</name>
<protein>
    <submittedName>
        <fullName evidence="2">NAD(P)-dependent oxidoreductase</fullName>
    </submittedName>
</protein>
<dbReference type="CDD" id="cd08946">
    <property type="entry name" value="SDR_e"/>
    <property type="match status" value="1"/>
</dbReference>
<dbReference type="AlphaFoldDB" id="A0A506UHA3"/>
<dbReference type="SUPFAM" id="SSF51735">
    <property type="entry name" value="NAD(P)-binding Rossmann-fold domains"/>
    <property type="match status" value="1"/>
</dbReference>
<dbReference type="InterPro" id="IPR036291">
    <property type="entry name" value="NAD(P)-bd_dom_sf"/>
</dbReference>
<dbReference type="PANTHER" id="PTHR43245:SF55">
    <property type="entry name" value="NAD(P)-BINDING DOMAIN-CONTAINING PROTEIN"/>
    <property type="match status" value="1"/>
</dbReference>
<comment type="caution">
    <text evidence="2">The sequence shown here is derived from an EMBL/GenBank/DDBJ whole genome shotgun (WGS) entry which is preliminary data.</text>
</comment>
<keyword evidence="3" id="KW-1185">Reference proteome</keyword>
<evidence type="ECO:0000259" key="1">
    <source>
        <dbReference type="Pfam" id="PF01370"/>
    </source>
</evidence>
<gene>
    <name evidence="2" type="ORF">FJU11_00255</name>
</gene>
<dbReference type="InterPro" id="IPR001509">
    <property type="entry name" value="Epimerase_deHydtase"/>
</dbReference>
<evidence type="ECO:0000313" key="3">
    <source>
        <dbReference type="Proteomes" id="UP000320314"/>
    </source>
</evidence>
<dbReference type="Proteomes" id="UP000320314">
    <property type="component" value="Unassembled WGS sequence"/>
</dbReference>
<dbReference type="EMBL" id="VHLH01000001">
    <property type="protein sequence ID" value="TPW32695.1"/>
    <property type="molecule type" value="Genomic_DNA"/>
</dbReference>
<dbReference type="Pfam" id="PF01370">
    <property type="entry name" value="Epimerase"/>
    <property type="match status" value="1"/>
</dbReference>
<dbReference type="OrthoDB" id="9814124at2"/>
<dbReference type="RefSeq" id="WP_141164998.1">
    <property type="nucleotide sequence ID" value="NZ_VHLH01000001.1"/>
</dbReference>
<dbReference type="PANTHER" id="PTHR43245">
    <property type="entry name" value="BIFUNCTIONAL POLYMYXIN RESISTANCE PROTEIN ARNA"/>
    <property type="match status" value="1"/>
</dbReference>
<evidence type="ECO:0000313" key="2">
    <source>
        <dbReference type="EMBL" id="TPW32695.1"/>
    </source>
</evidence>
<organism evidence="2 3">
    <name type="scientific">Pararhizobium mangrovi</name>
    <dbReference type="NCBI Taxonomy" id="2590452"/>
    <lineage>
        <taxon>Bacteria</taxon>
        <taxon>Pseudomonadati</taxon>
        <taxon>Pseudomonadota</taxon>
        <taxon>Alphaproteobacteria</taxon>
        <taxon>Hyphomicrobiales</taxon>
        <taxon>Rhizobiaceae</taxon>
        <taxon>Rhizobium/Agrobacterium group</taxon>
        <taxon>Pararhizobium</taxon>
    </lineage>
</organism>